<dbReference type="Proteomes" id="UP000034764">
    <property type="component" value="Unassembled WGS sequence"/>
</dbReference>
<sequence>MVQLSKESITEWKKIFEEEYGAKYTDEEASEAAHNLVNFFYLLLKIDQRNKKKRNSAKTIVSSSGGVNLLYISR</sequence>
<name>A0A0G0P706_9BACT</name>
<gene>
    <name evidence="1" type="ORF">UT53_C0001G0018</name>
</gene>
<evidence type="ECO:0000313" key="2">
    <source>
        <dbReference type="Proteomes" id="UP000034764"/>
    </source>
</evidence>
<protein>
    <submittedName>
        <fullName evidence="1">Uncharacterized protein</fullName>
    </submittedName>
</protein>
<reference evidence="1 2" key="1">
    <citation type="journal article" date="2015" name="Nature">
        <title>rRNA introns, odd ribosomes, and small enigmatic genomes across a large radiation of phyla.</title>
        <authorList>
            <person name="Brown C.T."/>
            <person name="Hug L.A."/>
            <person name="Thomas B.C."/>
            <person name="Sharon I."/>
            <person name="Castelle C.J."/>
            <person name="Singh A."/>
            <person name="Wilkins M.J."/>
            <person name="Williams K.H."/>
            <person name="Banfield J.F."/>
        </authorList>
    </citation>
    <scope>NUCLEOTIDE SEQUENCE [LARGE SCALE GENOMIC DNA]</scope>
</reference>
<dbReference type="AlphaFoldDB" id="A0A0G0P706"/>
<evidence type="ECO:0000313" key="1">
    <source>
        <dbReference type="EMBL" id="KKR24029.1"/>
    </source>
</evidence>
<organism evidence="1 2">
    <name type="scientific">Candidatus Yanofskybacteria bacterium GW2011_GWD2_39_48</name>
    <dbReference type="NCBI Taxonomy" id="1619031"/>
    <lineage>
        <taxon>Bacteria</taxon>
        <taxon>Candidatus Yanofskyibacteriota</taxon>
    </lineage>
</organism>
<comment type="caution">
    <text evidence="1">The sequence shown here is derived from an EMBL/GenBank/DDBJ whole genome shotgun (WGS) entry which is preliminary data.</text>
</comment>
<proteinExistence type="predicted"/>
<accession>A0A0G0P706</accession>
<dbReference type="EMBL" id="LBXD01000001">
    <property type="protein sequence ID" value="KKR24029.1"/>
    <property type="molecule type" value="Genomic_DNA"/>
</dbReference>